<name>A0A164G1F2_9CRUS</name>
<dbReference type="OrthoDB" id="6382296at2759"/>
<dbReference type="Proteomes" id="UP000076858">
    <property type="component" value="Unassembled WGS sequence"/>
</dbReference>
<feature type="region of interest" description="Disordered" evidence="2">
    <location>
        <begin position="149"/>
        <end position="176"/>
    </location>
</feature>
<organism evidence="4 5">
    <name type="scientific">Daphnia magna</name>
    <dbReference type="NCBI Taxonomy" id="35525"/>
    <lineage>
        <taxon>Eukaryota</taxon>
        <taxon>Metazoa</taxon>
        <taxon>Ecdysozoa</taxon>
        <taxon>Arthropoda</taxon>
        <taxon>Crustacea</taxon>
        <taxon>Branchiopoda</taxon>
        <taxon>Diplostraca</taxon>
        <taxon>Cladocera</taxon>
        <taxon>Anomopoda</taxon>
        <taxon>Daphniidae</taxon>
        <taxon>Daphnia</taxon>
    </lineage>
</organism>
<evidence type="ECO:0000259" key="3">
    <source>
        <dbReference type="PROSITE" id="PS50175"/>
    </source>
</evidence>
<proteinExistence type="predicted"/>
<keyword evidence="1" id="KW-0378">Hydrolase</keyword>
<dbReference type="EMBL" id="LRGB01017200">
    <property type="protein sequence ID" value="KZR98405.1"/>
    <property type="molecule type" value="Genomic_DNA"/>
</dbReference>
<dbReference type="AlphaFoldDB" id="A0A164G1F2"/>
<keyword evidence="5" id="KW-1185">Reference proteome</keyword>
<feature type="compositionally biased region" description="Basic and acidic residues" evidence="2">
    <location>
        <begin position="149"/>
        <end position="173"/>
    </location>
</feature>
<feature type="non-terminal residue" evidence="4">
    <location>
        <position position="287"/>
    </location>
</feature>
<dbReference type="Gene3D" id="2.40.70.10">
    <property type="entry name" value="Acid Proteases"/>
    <property type="match status" value="1"/>
</dbReference>
<reference evidence="4 5" key="1">
    <citation type="submission" date="2016-03" db="EMBL/GenBank/DDBJ databases">
        <title>EvidentialGene: Evidence-directed Construction of Genes on Genomes.</title>
        <authorList>
            <person name="Gilbert D.G."/>
            <person name="Choi J.-H."/>
            <person name="Mockaitis K."/>
            <person name="Colbourne J."/>
            <person name="Pfrender M."/>
        </authorList>
    </citation>
    <scope>NUCLEOTIDE SEQUENCE [LARGE SCALE GENOMIC DNA]</scope>
    <source>
        <strain evidence="4 5">Xinb3</strain>
        <tissue evidence="4">Complete organism</tissue>
    </source>
</reference>
<dbReference type="PROSITE" id="PS50175">
    <property type="entry name" value="ASP_PROT_RETROV"/>
    <property type="match status" value="1"/>
</dbReference>
<protein>
    <recommendedName>
        <fullName evidence="3">Peptidase A2 domain-containing protein</fullName>
    </recommendedName>
</protein>
<dbReference type="InterPro" id="IPR021109">
    <property type="entry name" value="Peptidase_aspartic_dom_sf"/>
</dbReference>
<comment type="caution">
    <text evidence="4">The sequence shown here is derived from an EMBL/GenBank/DDBJ whole genome shotgun (WGS) entry which is preliminary data.</text>
</comment>
<gene>
    <name evidence="4" type="ORF">APZ42_006192</name>
</gene>
<evidence type="ECO:0000256" key="1">
    <source>
        <dbReference type="ARBA" id="ARBA00022801"/>
    </source>
</evidence>
<dbReference type="InterPro" id="IPR001995">
    <property type="entry name" value="Peptidase_A2_cat"/>
</dbReference>
<dbReference type="GO" id="GO:0006508">
    <property type="term" value="P:proteolysis"/>
    <property type="evidence" value="ECO:0007669"/>
    <property type="project" value="InterPro"/>
</dbReference>
<feature type="non-terminal residue" evidence="4">
    <location>
        <position position="1"/>
    </location>
</feature>
<dbReference type="SUPFAM" id="SSF50630">
    <property type="entry name" value="Acid proteases"/>
    <property type="match status" value="1"/>
</dbReference>
<sequence length="287" mass="31306">KLPHPHGKLPRRFLGAGPAINTFQAPISSSSVDSPFIEVDVFRIGKQRALIDTGARNSIIREELLRNRTAFSVWSSNSSWCSVNGQKLPAFGETSLSVRGPNGVVDLNKVVVMENTLYPLVLGADWIAASGISLTFSNGTWICEIAGQERKAMSEKEPTPKHAEPPPDPRVKPVGESINVDASTSSSSHGFEQAVQKLRLLGSLIWENPNRRAERAAKLLIRPTKTRRIPGANFGFIEARVPADHDGLWMLTTTGSSRLGREWISPSCLLKSEANIVRVPVLNIGTT</sequence>
<feature type="domain" description="Peptidase A2" evidence="3">
    <location>
        <begin position="47"/>
        <end position="85"/>
    </location>
</feature>
<accession>A0A164G1F2</accession>
<dbReference type="GO" id="GO:0004190">
    <property type="term" value="F:aspartic-type endopeptidase activity"/>
    <property type="evidence" value="ECO:0007669"/>
    <property type="project" value="InterPro"/>
</dbReference>
<evidence type="ECO:0000313" key="5">
    <source>
        <dbReference type="Proteomes" id="UP000076858"/>
    </source>
</evidence>
<dbReference type="CDD" id="cd00303">
    <property type="entry name" value="retropepsin_like"/>
    <property type="match status" value="1"/>
</dbReference>
<evidence type="ECO:0000256" key="2">
    <source>
        <dbReference type="SAM" id="MobiDB-lite"/>
    </source>
</evidence>
<evidence type="ECO:0000313" key="4">
    <source>
        <dbReference type="EMBL" id="KZR98405.1"/>
    </source>
</evidence>